<accession>A0ABP0PPS9</accession>
<comment type="caution">
    <text evidence="1">The sequence shown here is derived from an EMBL/GenBank/DDBJ whole genome shotgun (WGS) entry which is preliminary data.</text>
</comment>
<name>A0ABP0PPS9_9DINO</name>
<reference evidence="1 2" key="1">
    <citation type="submission" date="2024-02" db="EMBL/GenBank/DDBJ databases">
        <authorList>
            <person name="Chen Y."/>
            <person name="Shah S."/>
            <person name="Dougan E. K."/>
            <person name="Thang M."/>
            <person name="Chan C."/>
        </authorList>
    </citation>
    <scope>NUCLEOTIDE SEQUENCE [LARGE SCALE GENOMIC DNA]</scope>
</reference>
<proteinExistence type="predicted"/>
<evidence type="ECO:0000313" key="2">
    <source>
        <dbReference type="Proteomes" id="UP001642484"/>
    </source>
</evidence>
<evidence type="ECO:0008006" key="3">
    <source>
        <dbReference type="Google" id="ProtNLM"/>
    </source>
</evidence>
<protein>
    <recommendedName>
        <fullName evidence="3">Endonuclease/exonuclease/phosphatase domain-containing protein</fullName>
    </recommendedName>
</protein>
<sequence length="513" mass="57985">MATRPFCHITHCSSKIWVCGQWITGGVVYGEAFLATTKPVRARTEALLQELTRQVVHLTGPRFVAGDFNQEMHHLQEVDLWKRQGFIDLQDLACIKWNLTPAATCKGSTRKDFVFISPELRDLLLAVRLDNEAFPDHAILSGSFRPLCQPEKVRIWRRPQPFAVPPEVQKSLSHSDMAFHVSASDPTEVYHELCHQYEQALRAECLSKGQAGPRPCQLGRGQSTHLSTVVSDRCPIKSSRLGERVPAVNIESLMYRRCFTQLRRLVNFARMKEHGASPNAAIHRLSLWSAICQAPFEGSFSKWWARNLTDPAHCQFPQHIPPQAIAKQLASDFESFVCRLEQDLIASRRAAAQKRRQTDANRVFRDIRAPGPEPISSLAQCREAKVTSIEAEDSFCFEPRCAFDAQMQLSHAQGHCSLVECEDGQAWVSGPLPEVGGVVYQHGFLGSLQTLHSEFESAWAKRWNKHDEVPPDFWDRVDAVISRLFSPLPSSRLVITVDMFRAFVRSRKPRSAV</sequence>
<dbReference type="SUPFAM" id="SSF56219">
    <property type="entry name" value="DNase I-like"/>
    <property type="match status" value="1"/>
</dbReference>
<gene>
    <name evidence="1" type="ORF">CCMP2556_LOCUS38367</name>
</gene>
<organism evidence="1 2">
    <name type="scientific">Durusdinium trenchii</name>
    <dbReference type="NCBI Taxonomy" id="1381693"/>
    <lineage>
        <taxon>Eukaryota</taxon>
        <taxon>Sar</taxon>
        <taxon>Alveolata</taxon>
        <taxon>Dinophyceae</taxon>
        <taxon>Suessiales</taxon>
        <taxon>Symbiodiniaceae</taxon>
        <taxon>Durusdinium</taxon>
    </lineage>
</organism>
<keyword evidence="2" id="KW-1185">Reference proteome</keyword>
<dbReference type="EMBL" id="CAXAMN010023472">
    <property type="protein sequence ID" value="CAK9077894.1"/>
    <property type="molecule type" value="Genomic_DNA"/>
</dbReference>
<dbReference type="InterPro" id="IPR036691">
    <property type="entry name" value="Endo/exonu/phosph_ase_sf"/>
</dbReference>
<evidence type="ECO:0000313" key="1">
    <source>
        <dbReference type="EMBL" id="CAK9077894.1"/>
    </source>
</evidence>
<dbReference type="Proteomes" id="UP001642484">
    <property type="component" value="Unassembled WGS sequence"/>
</dbReference>